<name>A0AAD5VMU9_9AGAR</name>
<dbReference type="Proteomes" id="UP001213000">
    <property type="component" value="Unassembled WGS sequence"/>
</dbReference>
<comment type="caution">
    <text evidence="1">The sequence shown here is derived from an EMBL/GenBank/DDBJ whole genome shotgun (WGS) entry which is preliminary data.</text>
</comment>
<sequence length="147" mass="16094">MYPQNMNYTYGYHQDQVADPNSPEAFKQNLQIALQQVATLREHARRGLAGIQRAYHVGCNPSQTELDIAAAKQTLAVIIDLMQKSGIGALPLLEADGTGNTEIPTEVQLLEKATQGIQINFEKLKRAQDSAAVVANLLGTELRPQKP</sequence>
<keyword evidence="2" id="KW-1185">Reference proteome</keyword>
<evidence type="ECO:0000313" key="2">
    <source>
        <dbReference type="Proteomes" id="UP001213000"/>
    </source>
</evidence>
<evidence type="ECO:0000313" key="1">
    <source>
        <dbReference type="EMBL" id="KAJ3562756.1"/>
    </source>
</evidence>
<reference evidence="1" key="1">
    <citation type="submission" date="2022-07" db="EMBL/GenBank/DDBJ databases">
        <title>Genome Sequence of Leucocoprinus birnbaumii.</title>
        <authorList>
            <person name="Buettner E."/>
        </authorList>
    </citation>
    <scope>NUCLEOTIDE SEQUENCE</scope>
    <source>
        <strain evidence="1">VT141</strain>
    </source>
</reference>
<accession>A0AAD5VMU9</accession>
<organism evidence="1 2">
    <name type="scientific">Leucocoprinus birnbaumii</name>
    <dbReference type="NCBI Taxonomy" id="56174"/>
    <lineage>
        <taxon>Eukaryota</taxon>
        <taxon>Fungi</taxon>
        <taxon>Dikarya</taxon>
        <taxon>Basidiomycota</taxon>
        <taxon>Agaricomycotina</taxon>
        <taxon>Agaricomycetes</taxon>
        <taxon>Agaricomycetidae</taxon>
        <taxon>Agaricales</taxon>
        <taxon>Agaricineae</taxon>
        <taxon>Agaricaceae</taxon>
        <taxon>Leucocoprinus</taxon>
    </lineage>
</organism>
<protein>
    <submittedName>
        <fullName evidence="1">Uncharacterized protein</fullName>
    </submittedName>
</protein>
<dbReference type="AlphaFoldDB" id="A0AAD5VMU9"/>
<gene>
    <name evidence="1" type="ORF">NP233_g9379</name>
</gene>
<dbReference type="EMBL" id="JANIEX010000835">
    <property type="protein sequence ID" value="KAJ3562756.1"/>
    <property type="molecule type" value="Genomic_DNA"/>
</dbReference>
<proteinExistence type="predicted"/>